<dbReference type="InterPro" id="IPR037058">
    <property type="entry name" value="Falgellar_hook_FlgE_sf"/>
</dbReference>
<proteinExistence type="inferred from homology"/>
<dbReference type="OrthoDB" id="9804559at2"/>
<dbReference type="AlphaFoldDB" id="D4H2M8"/>
<dbReference type="InterPro" id="IPR010930">
    <property type="entry name" value="Flg_bb/hook_C_dom"/>
</dbReference>
<reference evidence="10 11" key="1">
    <citation type="journal article" date="2010" name="Stand. Genomic Sci.">
        <title>Complete genome sequence of Denitrovibrio acetiphilus type strain (N2460).</title>
        <authorList>
            <person name="Kiss H."/>
            <person name="Lang E."/>
            <person name="Lapidus A."/>
            <person name="Copeland A."/>
            <person name="Nolan M."/>
            <person name="Glavina Del Rio T."/>
            <person name="Chen F."/>
            <person name="Lucas S."/>
            <person name="Tice H."/>
            <person name="Cheng J.F."/>
            <person name="Han C."/>
            <person name="Goodwin L."/>
            <person name="Pitluck S."/>
            <person name="Liolios K."/>
            <person name="Pati A."/>
            <person name="Ivanova N."/>
            <person name="Mavromatis K."/>
            <person name="Chen A."/>
            <person name="Palaniappan K."/>
            <person name="Land M."/>
            <person name="Hauser L."/>
            <person name="Chang Y.J."/>
            <person name="Jeffries C.D."/>
            <person name="Detter J.C."/>
            <person name="Brettin T."/>
            <person name="Spring S."/>
            <person name="Rohde M."/>
            <person name="Goker M."/>
            <person name="Woyke T."/>
            <person name="Bristow J."/>
            <person name="Eisen J.A."/>
            <person name="Markowitz V."/>
            <person name="Hugenholtz P."/>
            <person name="Kyrpides N.C."/>
            <person name="Klenk H.P."/>
        </authorList>
    </citation>
    <scope>NUCLEOTIDE SEQUENCE [LARGE SCALE GENOMIC DNA]</scope>
    <source>
        <strain evidence="11">DSM 12809 / NBRC 114555 / N2460</strain>
    </source>
</reference>
<feature type="domain" description="Flagellar hook protein FlgE/F/G-like D1" evidence="9">
    <location>
        <begin position="95"/>
        <end position="147"/>
    </location>
</feature>
<dbReference type="Pfam" id="PF07559">
    <property type="entry name" value="FlgE_D2"/>
    <property type="match status" value="1"/>
</dbReference>
<feature type="domain" description="Flagellar basal body rod protein N-terminal" evidence="6">
    <location>
        <begin position="5"/>
        <end position="35"/>
    </location>
</feature>
<dbReference type="InterPro" id="IPR053967">
    <property type="entry name" value="LlgE_F_G-like_D1"/>
</dbReference>
<name>D4H2M8_DENA2</name>
<dbReference type="InterPro" id="IPR019776">
    <property type="entry name" value="Flagellar_basal_body_rod_CS"/>
</dbReference>
<dbReference type="GO" id="GO:0005829">
    <property type="term" value="C:cytosol"/>
    <property type="evidence" value="ECO:0007669"/>
    <property type="project" value="TreeGrafter"/>
</dbReference>
<dbReference type="HOGENOM" id="CLU_013687_2_1_0"/>
<dbReference type="GO" id="GO:0071978">
    <property type="term" value="P:bacterial-type flagellum-dependent swarming motility"/>
    <property type="evidence" value="ECO:0007669"/>
    <property type="project" value="TreeGrafter"/>
</dbReference>
<gene>
    <name evidence="10" type="ordered locus">Dacet_0289</name>
</gene>
<keyword evidence="11" id="KW-1185">Reference proteome</keyword>
<dbReference type="KEGG" id="dap:Dacet_0289"/>
<dbReference type="STRING" id="522772.Dacet_0289"/>
<evidence type="ECO:0000256" key="4">
    <source>
        <dbReference type="ARBA" id="ARBA00023143"/>
    </source>
</evidence>
<accession>D4H2M8</accession>
<dbReference type="InParanoid" id="D4H2M8"/>
<evidence type="ECO:0000259" key="8">
    <source>
        <dbReference type="Pfam" id="PF07559"/>
    </source>
</evidence>
<dbReference type="InterPro" id="IPR037925">
    <property type="entry name" value="FlgE/F/G-like"/>
</dbReference>
<evidence type="ECO:0000256" key="2">
    <source>
        <dbReference type="ARBA" id="ARBA00009677"/>
    </source>
</evidence>
<evidence type="ECO:0000259" key="6">
    <source>
        <dbReference type="Pfam" id="PF00460"/>
    </source>
</evidence>
<evidence type="ECO:0000313" key="11">
    <source>
        <dbReference type="Proteomes" id="UP000002012"/>
    </source>
</evidence>
<dbReference type="Gene3D" id="2.60.98.20">
    <property type="entry name" value="Flagellar hook protein FlgE"/>
    <property type="match status" value="1"/>
</dbReference>
<sequence length="829" mass="87601" precursor="true">MMRSLYSAISGLSVNQQAMDVLGNNISNVNTVGYKSGRAVFEDMLSQTLVGSTAPSDTLGGTNSTQVGLGTSLAGVDTIFETGSMQSTSVNTDLAIQGDGFFVIKGAGSSDLLYTRAGDFRFDTSGSLVTSSGFYVQGWMVDPDTGELLTEGTTEDIVLSSAYQTAQAKVTSEASLAGVLDTDADPSIVSYPSLLHYADTGDSIFQVYSDDGANMDLADNESIKVKAHGTGMTEMGYIYNTSDVNLDLASDPQLLVYINSNPVTLEYGVDFNTMAELANALETQLNTAAGAADFSVAVVDGTINVTRNTVVGANVSIDSFSGSPLLAVAMSDLASVYDDAGDTKSSDEMYYESQIYAGRDFTTLTELASAIEEAIDGNVIPTDEFNVTYDSATGQFNYVIDNTLNSALGTLRLSGFSLDKAYSGTVFENNIVPAGAVIEAVYGTTDTELSNTFLRTAQDDDPLTELFTSSGDSLGLDATAILQFSAGVAGENLAGTATIPAATSTLDDLREAIAAYMGYDSATEDDVLQHIASLDKNSGKLQITGEKGSPNEIDFVKFEVVGSGTYDTFYDYYEYNTVQEAKGGTLTTSQTIYDAQGNAHTVQYNFEMSDSLDNVWKLTVSTPDDGAEISFNETTGNQVYMHFNANGSFNYLTTESGQRIASLSMNYDTGGGAGVVSDIEMDLGTAGKFDGIYISSDDSGITKAAQDGYATGLLESTLFNSNGEIIGYYTNGQVATIAQIATATFTNPGGLTKVGDTTFQKSSNSGDPAIGRPGTGFRGKVAAETLENSNVDLSTEFVNMITTQRGFQANSRVITTSDEMLQELMSLKR</sequence>
<dbReference type="PaxDb" id="522772-Dacet_0289"/>
<dbReference type="Pfam" id="PF06429">
    <property type="entry name" value="Flg_bbr_C"/>
    <property type="match status" value="1"/>
</dbReference>
<dbReference type="GO" id="GO:0009424">
    <property type="term" value="C:bacterial-type flagellum hook"/>
    <property type="evidence" value="ECO:0007669"/>
    <property type="project" value="TreeGrafter"/>
</dbReference>
<dbReference type="PANTHER" id="PTHR30435:SF1">
    <property type="entry name" value="FLAGELLAR HOOK PROTEIN FLGE"/>
    <property type="match status" value="1"/>
</dbReference>
<dbReference type="eggNOG" id="COG1749">
    <property type="taxonomic scope" value="Bacteria"/>
</dbReference>
<dbReference type="PROSITE" id="PS00588">
    <property type="entry name" value="FLAGELLA_BB_ROD"/>
    <property type="match status" value="1"/>
</dbReference>
<evidence type="ECO:0000313" key="10">
    <source>
        <dbReference type="EMBL" id="ADD67089.1"/>
    </source>
</evidence>
<dbReference type="Proteomes" id="UP000002012">
    <property type="component" value="Chromosome"/>
</dbReference>
<dbReference type="NCBIfam" id="TIGR03506">
    <property type="entry name" value="FlgEFG_subfam"/>
    <property type="match status" value="2"/>
</dbReference>
<evidence type="ECO:0000256" key="1">
    <source>
        <dbReference type="ARBA" id="ARBA00004117"/>
    </source>
</evidence>
<comment type="similarity">
    <text evidence="2 5">Belongs to the flagella basal body rod proteins family.</text>
</comment>
<feature type="domain" description="Flagellar hook protein FlgE D2" evidence="8">
    <location>
        <begin position="580"/>
        <end position="709"/>
    </location>
</feature>
<comment type="subcellular location">
    <subcellularLocation>
        <location evidence="1 5">Bacterial flagellum basal body</location>
    </subcellularLocation>
</comment>
<evidence type="ECO:0000259" key="7">
    <source>
        <dbReference type="Pfam" id="PF06429"/>
    </source>
</evidence>
<dbReference type="EMBL" id="CP001968">
    <property type="protein sequence ID" value="ADD67089.1"/>
    <property type="molecule type" value="Genomic_DNA"/>
</dbReference>
<keyword evidence="4 5" id="KW-0975">Bacterial flagellum</keyword>
<dbReference type="GO" id="GO:0009425">
    <property type="term" value="C:bacterial-type flagellum basal body"/>
    <property type="evidence" value="ECO:0007669"/>
    <property type="project" value="UniProtKB-SubCell"/>
</dbReference>
<feature type="domain" description="Flagellar basal-body/hook protein C-terminal" evidence="7">
    <location>
        <begin position="785"/>
        <end position="827"/>
    </location>
</feature>
<dbReference type="InterPro" id="IPR001444">
    <property type="entry name" value="Flag_bb_rod_N"/>
</dbReference>
<evidence type="ECO:0000259" key="9">
    <source>
        <dbReference type="Pfam" id="PF22692"/>
    </source>
</evidence>
<dbReference type="PANTHER" id="PTHR30435">
    <property type="entry name" value="FLAGELLAR PROTEIN"/>
    <property type="match status" value="1"/>
</dbReference>
<dbReference type="InterPro" id="IPR020013">
    <property type="entry name" value="Flagellar_FlgE/F/G"/>
</dbReference>
<evidence type="ECO:0000256" key="3">
    <source>
        <dbReference type="ARBA" id="ARBA00019015"/>
    </source>
</evidence>
<organism evidence="10 11">
    <name type="scientific">Denitrovibrio acetiphilus (strain DSM 12809 / NBRC 114555 / N2460)</name>
    <dbReference type="NCBI Taxonomy" id="522772"/>
    <lineage>
        <taxon>Bacteria</taxon>
        <taxon>Pseudomonadati</taxon>
        <taxon>Deferribacterota</taxon>
        <taxon>Deferribacteres</taxon>
        <taxon>Deferribacterales</taxon>
        <taxon>Geovibrionaceae</taxon>
        <taxon>Denitrovibrio</taxon>
    </lineage>
</organism>
<dbReference type="InterPro" id="IPR011491">
    <property type="entry name" value="FlgE_D2"/>
</dbReference>
<dbReference type="RefSeq" id="WP_013009634.1">
    <property type="nucleotide sequence ID" value="NC_013943.1"/>
</dbReference>
<evidence type="ECO:0000256" key="5">
    <source>
        <dbReference type="RuleBase" id="RU362116"/>
    </source>
</evidence>
<comment type="function">
    <text evidence="5">A flexible structure which links the flagellar filament to the drive apparatus in the basal body.</text>
</comment>
<dbReference type="Pfam" id="PF00460">
    <property type="entry name" value="Flg_bb_rod"/>
    <property type="match status" value="1"/>
</dbReference>
<protein>
    <recommendedName>
        <fullName evidence="3 5">Flagellar hook protein FlgE</fullName>
    </recommendedName>
</protein>
<dbReference type="Pfam" id="PF22692">
    <property type="entry name" value="LlgE_F_G_D1"/>
    <property type="match status" value="1"/>
</dbReference>
<dbReference type="SUPFAM" id="SSF117143">
    <property type="entry name" value="Flagellar hook protein flgE"/>
    <property type="match status" value="1"/>
</dbReference>